<protein>
    <submittedName>
        <fullName evidence="2">Uncharacterized protein</fullName>
    </submittedName>
</protein>
<sequence length="94" mass="10281">MVHWQPPSSCMCKINTDSSCSIFSGRSSCGGVIRNVGVGLRDFTDVTNIGVDGLANLGRSVLDDSRSFSSPSDTILMHDIMIWLLFMYLIALLH</sequence>
<keyword evidence="3" id="KW-1185">Reference proteome</keyword>
<reference evidence="2 3" key="1">
    <citation type="journal article" date="2024" name="G3 (Bethesda)">
        <title>Genome assembly of Hibiscus sabdariffa L. provides insights into metabolisms of medicinal natural products.</title>
        <authorList>
            <person name="Kim T."/>
        </authorList>
    </citation>
    <scope>NUCLEOTIDE SEQUENCE [LARGE SCALE GENOMIC DNA]</scope>
    <source>
        <strain evidence="2">TK-2024</strain>
        <tissue evidence="2">Old leaves</tissue>
    </source>
</reference>
<comment type="caution">
    <text evidence="2">The sequence shown here is derived from an EMBL/GenBank/DDBJ whole genome shotgun (WGS) entry which is preliminary data.</text>
</comment>
<evidence type="ECO:0000313" key="2">
    <source>
        <dbReference type="EMBL" id="KAK8540095.1"/>
    </source>
</evidence>
<accession>A0ABR2DJN7</accession>
<feature type="transmembrane region" description="Helical" evidence="1">
    <location>
        <begin position="75"/>
        <end position="93"/>
    </location>
</feature>
<proteinExistence type="predicted"/>
<evidence type="ECO:0000313" key="3">
    <source>
        <dbReference type="Proteomes" id="UP001472677"/>
    </source>
</evidence>
<dbReference type="Proteomes" id="UP001472677">
    <property type="component" value="Unassembled WGS sequence"/>
</dbReference>
<keyword evidence="1" id="KW-0812">Transmembrane</keyword>
<gene>
    <name evidence="2" type="ORF">V6N12_046388</name>
</gene>
<keyword evidence="1" id="KW-0472">Membrane</keyword>
<keyword evidence="1" id="KW-1133">Transmembrane helix</keyword>
<name>A0ABR2DJN7_9ROSI</name>
<dbReference type="EMBL" id="JBBPBM010000025">
    <property type="protein sequence ID" value="KAK8540095.1"/>
    <property type="molecule type" value="Genomic_DNA"/>
</dbReference>
<evidence type="ECO:0000256" key="1">
    <source>
        <dbReference type="SAM" id="Phobius"/>
    </source>
</evidence>
<organism evidence="2 3">
    <name type="scientific">Hibiscus sabdariffa</name>
    <name type="common">roselle</name>
    <dbReference type="NCBI Taxonomy" id="183260"/>
    <lineage>
        <taxon>Eukaryota</taxon>
        <taxon>Viridiplantae</taxon>
        <taxon>Streptophyta</taxon>
        <taxon>Embryophyta</taxon>
        <taxon>Tracheophyta</taxon>
        <taxon>Spermatophyta</taxon>
        <taxon>Magnoliopsida</taxon>
        <taxon>eudicotyledons</taxon>
        <taxon>Gunneridae</taxon>
        <taxon>Pentapetalae</taxon>
        <taxon>rosids</taxon>
        <taxon>malvids</taxon>
        <taxon>Malvales</taxon>
        <taxon>Malvaceae</taxon>
        <taxon>Malvoideae</taxon>
        <taxon>Hibiscus</taxon>
    </lineage>
</organism>